<sequence length="529" mass="58735">MSTAYYPQGMRSMPASGYNHNSTYYLKKYLPWKGSGTLSNPTGIAPTHIRPLTNNDSGNVFQSGSFPSRTYSNTRVFIPRPIKHFRKGRVIPNTPITVTVPDPNNPNQYNEVALINYNMNRVVKSSTGASLGGGFGGSGLLNDLMDKPGCVIIKQNPLNEISESEQLNNDCTTCEGIGIVSSYYPNNTYVTENPVPQTVNSVWCCNPEQKAKQRVMYANTNLSKTYYTTTKQYLQNRCKTYEQKAFNFQNPVPVQITNAFLQSGVTTSEINNSKPGAPLSTFNTYVGNCFPNAQVYDATENALTIKLLNILLTNGILNPQQILDYQSMDNANNFDTLFDYLKSLPDPVNTEAINRFNEFISNPYWGVPYAGPSNPNGCKLTVYKPNNYQYAKQGAVSSSTRMLKLNVDTISTNSASITNYNNTGSQLVSANQLYQGDNNNVMNLLKNKANTNCQNPPIMPYPNKKVCRLNNYYNSQPKSQPSPYRYYIGTVFSGNSFSKSTDTTNASNEINETDNGSTTVTHLPIIIDE</sequence>
<proteinExistence type="predicted"/>
<dbReference type="EMBL" id="MN738915">
    <property type="protein sequence ID" value="QHT31080.1"/>
    <property type="molecule type" value="Genomic_DNA"/>
</dbReference>
<dbReference type="AlphaFoldDB" id="A0A6C0ES25"/>
<evidence type="ECO:0000313" key="1">
    <source>
        <dbReference type="EMBL" id="QHT31080.1"/>
    </source>
</evidence>
<protein>
    <submittedName>
        <fullName evidence="1">Uncharacterized protein</fullName>
    </submittedName>
</protein>
<reference evidence="1" key="1">
    <citation type="journal article" date="2020" name="Nature">
        <title>Giant virus diversity and host interactions through global metagenomics.</title>
        <authorList>
            <person name="Schulz F."/>
            <person name="Roux S."/>
            <person name="Paez-Espino D."/>
            <person name="Jungbluth S."/>
            <person name="Walsh D.A."/>
            <person name="Denef V.J."/>
            <person name="McMahon K.D."/>
            <person name="Konstantinidis K.T."/>
            <person name="Eloe-Fadrosh E.A."/>
            <person name="Kyrpides N.C."/>
            <person name="Woyke T."/>
        </authorList>
    </citation>
    <scope>NUCLEOTIDE SEQUENCE</scope>
    <source>
        <strain evidence="1">GVMAG-M-3300009155-2</strain>
    </source>
</reference>
<name>A0A6C0ES25_9ZZZZ</name>
<accession>A0A6C0ES25</accession>
<organism evidence="1">
    <name type="scientific">viral metagenome</name>
    <dbReference type="NCBI Taxonomy" id="1070528"/>
    <lineage>
        <taxon>unclassified sequences</taxon>
        <taxon>metagenomes</taxon>
        <taxon>organismal metagenomes</taxon>
    </lineage>
</organism>